<evidence type="ECO:0000313" key="3">
    <source>
        <dbReference type="Proteomes" id="UP000886885"/>
    </source>
</evidence>
<organism evidence="2 3">
    <name type="scientific">Populus tomentosa</name>
    <name type="common">Chinese white poplar</name>
    <dbReference type="NCBI Taxonomy" id="118781"/>
    <lineage>
        <taxon>Eukaryota</taxon>
        <taxon>Viridiplantae</taxon>
        <taxon>Streptophyta</taxon>
        <taxon>Embryophyta</taxon>
        <taxon>Tracheophyta</taxon>
        <taxon>Spermatophyta</taxon>
        <taxon>Magnoliopsida</taxon>
        <taxon>eudicotyledons</taxon>
        <taxon>Gunneridae</taxon>
        <taxon>Pentapetalae</taxon>
        <taxon>rosids</taxon>
        <taxon>fabids</taxon>
        <taxon>Malpighiales</taxon>
        <taxon>Salicaceae</taxon>
        <taxon>Saliceae</taxon>
        <taxon>Populus</taxon>
    </lineage>
</organism>
<dbReference type="AlphaFoldDB" id="A0A8X7Y7E4"/>
<dbReference type="InterPro" id="IPR052586">
    <property type="entry name" value="ASCC2"/>
</dbReference>
<comment type="caution">
    <text evidence="2">The sequence shown here is derived from an EMBL/GenBank/DDBJ whole genome shotgun (WGS) entry which is preliminary data.</text>
</comment>
<dbReference type="EMBL" id="JAAWWB010000028">
    <property type="protein sequence ID" value="KAG6747628.1"/>
    <property type="molecule type" value="Genomic_DNA"/>
</dbReference>
<dbReference type="Proteomes" id="UP000886885">
    <property type="component" value="Chromosome 14D"/>
</dbReference>
<dbReference type="PANTHER" id="PTHR21494:SF2">
    <property type="entry name" value="NUCLEIC ACID BINDING PROTEIN"/>
    <property type="match status" value="1"/>
</dbReference>
<protein>
    <recommendedName>
        <fullName evidence="4">RRM domain-containing protein</fullName>
    </recommendedName>
</protein>
<feature type="region of interest" description="Disordered" evidence="1">
    <location>
        <begin position="967"/>
        <end position="1012"/>
    </location>
</feature>
<dbReference type="PANTHER" id="PTHR21494">
    <property type="entry name" value="ACTIVATING SIGNAL COINTEGRATOR 1 COMPLEX SUBUNIT 2 ASC-1 COMPLEX SUBUNIT P100"/>
    <property type="match status" value="1"/>
</dbReference>
<feature type="region of interest" description="Disordered" evidence="1">
    <location>
        <begin position="369"/>
        <end position="413"/>
    </location>
</feature>
<feature type="region of interest" description="Disordered" evidence="1">
    <location>
        <begin position="1"/>
        <end position="47"/>
    </location>
</feature>
<keyword evidence="3" id="KW-1185">Reference proteome</keyword>
<gene>
    <name evidence="2" type="ORF">POTOM_047517</name>
</gene>
<accession>A0A8X7Y7E4</accession>
<evidence type="ECO:0008006" key="4">
    <source>
        <dbReference type="Google" id="ProtNLM"/>
    </source>
</evidence>
<reference evidence="2" key="1">
    <citation type="journal article" date="2020" name="bioRxiv">
        <title>Hybrid origin of Populus tomentosa Carr. identified through genome sequencing and phylogenomic analysis.</title>
        <authorList>
            <person name="An X."/>
            <person name="Gao K."/>
            <person name="Chen Z."/>
            <person name="Li J."/>
            <person name="Yang X."/>
            <person name="Yang X."/>
            <person name="Zhou J."/>
            <person name="Guo T."/>
            <person name="Zhao T."/>
            <person name="Huang S."/>
            <person name="Miao D."/>
            <person name="Khan W.U."/>
            <person name="Rao P."/>
            <person name="Ye M."/>
            <person name="Lei B."/>
            <person name="Liao W."/>
            <person name="Wang J."/>
            <person name="Ji L."/>
            <person name="Li Y."/>
            <person name="Guo B."/>
            <person name="Mustafa N.S."/>
            <person name="Li S."/>
            <person name="Yun Q."/>
            <person name="Keller S.R."/>
            <person name="Mao J."/>
            <person name="Zhang R."/>
            <person name="Strauss S.H."/>
        </authorList>
    </citation>
    <scope>NUCLEOTIDE SEQUENCE</scope>
    <source>
        <strain evidence="2">GM15</strain>
        <tissue evidence="2">Leaf</tissue>
    </source>
</reference>
<proteinExistence type="predicted"/>
<name>A0A8X7Y7E4_POPTO</name>
<evidence type="ECO:0000256" key="1">
    <source>
        <dbReference type="SAM" id="MobiDB-lite"/>
    </source>
</evidence>
<sequence length="1058" mass="115505">MDAAEQPLKKRKLYEQQPEEPPPKTLDESPTTLAPPPLSQEEINARRRNRDEIKSVYETYKRLKFFVSQKEGHIAGCTSVQRIVADLIPRYASHCPTALEAATKVVINMHNWSLAVINRGEDFDGVAMGTAKACIFGLVDICRTASLEAPTSAVIRGICSAVFQNVLSFFVSSFEGKDIFQIVDKETLKIQDDLKLFSELKQKFDDEDGISLVKLSKLCALSMLWIFFSCPKDLLAACFELFKSTVPERVQERHYFLSQVTSIIADDAVPLANASDGTTSREGSVGPSAKSYDVSGELPLDGNHVSEDASSPKNCLLRLVLGNNASLRSWMFSKYKKLCNMTSFIAASDIRSALEGICKSFAEFNKVDDSQIDSDGDDSDPSKFVNRQFPVPRMSNEHEVSGETAGTGHHKGGSRSMDFEMNHLGDCSHGRSSMPRDLLNQSVLSPATRTPLDFRSNSFDGRNFNAHVGKNPASNMEFSLPALRSPSGGISNSFSPKHHLAAPYGSIAEIVWFCDGDPSAMDVFSASRQLWLGSLGPDASEAHMRNIFDAIRAREYLRTHFPWWIKFMDIGLGARGAMNGVAVGSSCHVYVGHISSQWARDEILHESRKVIYKGPRMVTDLTNEGAVLMEFETPEEATAVMLDGSRSASAAIHADIRTNHSVSMFNSATESPCTQNVPQSPADSSRTRMSNLSSLLASLRTKYNINQNPNYLDNYVSGSSMAPSSRDADREPSSTLWICLPNVNSPSLNDDELMAVCNLAIANVGSIVKLTRANMHIGCGWFLECTNVDAAITVLKNLRSCHGTFFQIEFSQPEKNAATFSIKPEGGSTELVSPQIKSENHATPVQGGHAVPAAPEPMWMYKNNEIELLQPPVSISCAPTGTHGPPIPPPQQFQPPTFMRPVYLPPNNSWDPRGLNHVALNPISPATMPNSFQGSSVASPFIPASVTPLAQVQRAPVQHLDQMFPRSAVPPTLSSMPLQPEIPPPLPPSPPPAPPPPSSPPPPPPIAESTDAESCGNSMLYQWQGTLCKSGVHYCKIFAQRVDSDICKYSDAMSEPAG</sequence>
<feature type="compositionally biased region" description="Acidic residues" evidence="1">
    <location>
        <begin position="370"/>
        <end position="379"/>
    </location>
</feature>
<dbReference type="OrthoDB" id="5577209at2759"/>
<evidence type="ECO:0000313" key="2">
    <source>
        <dbReference type="EMBL" id="KAG6747628.1"/>
    </source>
</evidence>
<feature type="region of interest" description="Disordered" evidence="1">
    <location>
        <begin position="667"/>
        <end position="687"/>
    </location>
</feature>
<feature type="compositionally biased region" description="Pro residues" evidence="1">
    <location>
        <begin position="980"/>
        <end position="1006"/>
    </location>
</feature>
<dbReference type="GO" id="GO:0043130">
    <property type="term" value="F:ubiquitin binding"/>
    <property type="evidence" value="ECO:0007669"/>
    <property type="project" value="TreeGrafter"/>
</dbReference>